<dbReference type="GO" id="GO:0007156">
    <property type="term" value="P:homophilic cell adhesion via plasma membrane adhesion molecules"/>
    <property type="evidence" value="ECO:0007669"/>
    <property type="project" value="InterPro"/>
</dbReference>
<dbReference type="GO" id="GO:0016020">
    <property type="term" value="C:membrane"/>
    <property type="evidence" value="ECO:0007669"/>
    <property type="project" value="UniProtKB-SubCell"/>
</dbReference>
<dbReference type="PANTHER" id="PTHR24025:SF31">
    <property type="entry name" value="NEURAL-CADHERIN"/>
    <property type="match status" value="1"/>
</dbReference>
<feature type="non-terminal residue" evidence="10">
    <location>
        <position position="1"/>
    </location>
</feature>
<evidence type="ECO:0000256" key="6">
    <source>
        <dbReference type="ARBA" id="ARBA00022989"/>
    </source>
</evidence>
<keyword evidence="2" id="KW-0812">Transmembrane</keyword>
<evidence type="ECO:0000256" key="2">
    <source>
        <dbReference type="ARBA" id="ARBA00022692"/>
    </source>
</evidence>
<dbReference type="PANTHER" id="PTHR24025">
    <property type="entry name" value="DESMOGLEIN FAMILY MEMBER"/>
    <property type="match status" value="1"/>
</dbReference>
<evidence type="ECO:0000256" key="8">
    <source>
        <dbReference type="PROSITE-ProRule" id="PRU00043"/>
    </source>
</evidence>
<organism evidence="10">
    <name type="scientific">Arion vulgaris</name>
    <dbReference type="NCBI Taxonomy" id="1028688"/>
    <lineage>
        <taxon>Eukaryota</taxon>
        <taxon>Metazoa</taxon>
        <taxon>Spiralia</taxon>
        <taxon>Lophotrochozoa</taxon>
        <taxon>Mollusca</taxon>
        <taxon>Gastropoda</taxon>
        <taxon>Heterobranchia</taxon>
        <taxon>Euthyneura</taxon>
        <taxon>Panpulmonata</taxon>
        <taxon>Eupulmonata</taxon>
        <taxon>Stylommatophora</taxon>
        <taxon>Helicina</taxon>
        <taxon>Arionoidea</taxon>
        <taxon>Arionidae</taxon>
        <taxon>Arion</taxon>
    </lineage>
</organism>
<evidence type="ECO:0000313" key="10">
    <source>
        <dbReference type="EMBL" id="CEK98209.1"/>
    </source>
</evidence>
<evidence type="ECO:0000256" key="7">
    <source>
        <dbReference type="ARBA" id="ARBA00023136"/>
    </source>
</evidence>
<dbReference type="GO" id="GO:0005911">
    <property type="term" value="C:cell-cell junction"/>
    <property type="evidence" value="ECO:0007669"/>
    <property type="project" value="TreeGrafter"/>
</dbReference>
<protein>
    <recommendedName>
        <fullName evidence="9">Cadherin domain-containing protein</fullName>
    </recommendedName>
</protein>
<keyword evidence="6" id="KW-1133">Transmembrane helix</keyword>
<feature type="non-terminal residue" evidence="10">
    <location>
        <position position="145"/>
    </location>
</feature>
<dbReference type="PROSITE" id="PS50268">
    <property type="entry name" value="CADHERIN_2"/>
    <property type="match status" value="2"/>
</dbReference>
<dbReference type="InterPro" id="IPR015919">
    <property type="entry name" value="Cadherin-like_sf"/>
</dbReference>
<name>A0A0B7BYB0_9EUPU</name>
<dbReference type="InterPro" id="IPR050971">
    <property type="entry name" value="Cadherin-domain_protein"/>
</dbReference>
<dbReference type="CDD" id="cd11304">
    <property type="entry name" value="Cadherin_repeat"/>
    <property type="match status" value="2"/>
</dbReference>
<evidence type="ECO:0000256" key="3">
    <source>
        <dbReference type="ARBA" id="ARBA00022737"/>
    </source>
</evidence>
<dbReference type="Gene3D" id="2.60.40.60">
    <property type="entry name" value="Cadherins"/>
    <property type="match status" value="2"/>
</dbReference>
<dbReference type="Pfam" id="PF00028">
    <property type="entry name" value="Cadherin"/>
    <property type="match status" value="2"/>
</dbReference>
<gene>
    <name evidence="10" type="primary">ORF218101</name>
</gene>
<accession>A0A0B7BYB0</accession>
<evidence type="ECO:0000256" key="5">
    <source>
        <dbReference type="ARBA" id="ARBA00022889"/>
    </source>
</evidence>
<dbReference type="GO" id="GO:0005509">
    <property type="term" value="F:calcium ion binding"/>
    <property type="evidence" value="ECO:0007669"/>
    <property type="project" value="UniProtKB-UniRule"/>
</dbReference>
<feature type="domain" description="Cadherin" evidence="9">
    <location>
        <begin position="68"/>
        <end position="145"/>
    </location>
</feature>
<reference evidence="10" key="1">
    <citation type="submission" date="2014-12" db="EMBL/GenBank/DDBJ databases">
        <title>Insight into the proteome of Arion vulgaris.</title>
        <authorList>
            <person name="Aradska J."/>
            <person name="Bulat T."/>
            <person name="Smidak R."/>
            <person name="Sarate P."/>
            <person name="Gangsoo J."/>
            <person name="Sialana F."/>
            <person name="Bilban M."/>
            <person name="Lubec G."/>
        </authorList>
    </citation>
    <scope>NUCLEOTIDE SEQUENCE</scope>
    <source>
        <tissue evidence="10">Skin</tissue>
    </source>
</reference>
<dbReference type="SUPFAM" id="SSF49313">
    <property type="entry name" value="Cadherin-like"/>
    <property type="match status" value="2"/>
</dbReference>
<dbReference type="AlphaFoldDB" id="A0A0B7BYB0"/>
<sequence>ITPGNNTNVFLIRSYSGEVVISNELDYERQESYILTIVASNTGSTITTATFTLTINITNVNEAYPVFPQDSYSFDVSENASFNYPVGTVSATDSDHGPAGVITLTMPGSSDFAINQKTGEISLKTGLDYLLKQFYFYIVNAIDNG</sequence>
<dbReference type="EMBL" id="HACG01051338">
    <property type="protein sequence ID" value="CEK98209.1"/>
    <property type="molecule type" value="Transcribed_RNA"/>
</dbReference>
<comment type="subcellular location">
    <subcellularLocation>
        <location evidence="1">Membrane</location>
    </subcellularLocation>
</comment>
<evidence type="ECO:0000259" key="9">
    <source>
        <dbReference type="PROSITE" id="PS50268"/>
    </source>
</evidence>
<keyword evidence="7" id="KW-0472">Membrane</keyword>
<proteinExistence type="predicted"/>
<evidence type="ECO:0000256" key="4">
    <source>
        <dbReference type="ARBA" id="ARBA00022837"/>
    </source>
</evidence>
<evidence type="ECO:0000256" key="1">
    <source>
        <dbReference type="ARBA" id="ARBA00004370"/>
    </source>
</evidence>
<dbReference type="InterPro" id="IPR002126">
    <property type="entry name" value="Cadherin-like_dom"/>
</dbReference>
<keyword evidence="4 8" id="KW-0106">Calcium</keyword>
<feature type="domain" description="Cadherin" evidence="9">
    <location>
        <begin position="10"/>
        <end position="67"/>
    </location>
</feature>
<keyword evidence="3" id="KW-0677">Repeat</keyword>
<dbReference type="PRINTS" id="PR00205">
    <property type="entry name" value="CADHERIN"/>
</dbReference>
<keyword evidence="5" id="KW-0130">Cell adhesion</keyword>